<evidence type="ECO:0000313" key="16">
    <source>
        <dbReference type="Ensembl" id="ENSCPOP00000020244.2"/>
    </source>
</evidence>
<dbReference type="SUPFAM" id="SSF48264">
    <property type="entry name" value="Cytochrome P450"/>
    <property type="match status" value="1"/>
</dbReference>
<dbReference type="InterPro" id="IPR001128">
    <property type="entry name" value="Cyt_P450"/>
</dbReference>
<feature type="binding site" evidence="14">
    <location>
        <position position="166"/>
    </location>
    <ligand>
        <name>substrate</name>
    </ligand>
</feature>
<evidence type="ECO:0000256" key="14">
    <source>
        <dbReference type="PIRSR" id="PIRSR000047-2"/>
    </source>
</evidence>
<gene>
    <name evidence="16" type="primary">LOC100734566</name>
</gene>
<evidence type="ECO:0000256" key="5">
    <source>
        <dbReference type="ARBA" id="ARBA00022617"/>
    </source>
</evidence>
<keyword evidence="7 13" id="KW-0479">Metal-binding</keyword>
<evidence type="ECO:0000256" key="11">
    <source>
        <dbReference type="ARBA" id="ARBA00023098"/>
    </source>
</evidence>
<comment type="cofactor">
    <cofactor evidence="1 13">
        <name>heme</name>
        <dbReference type="ChEBI" id="CHEBI:30413"/>
    </cofactor>
</comment>
<dbReference type="InterPro" id="IPR024204">
    <property type="entry name" value="Cyt_P450_CYP7A1-type"/>
</dbReference>
<evidence type="ECO:0000256" key="8">
    <source>
        <dbReference type="ARBA" id="ARBA00022824"/>
    </source>
</evidence>
<dbReference type="Ensembl" id="ENSCPOT00000022092.2">
    <property type="protein sequence ID" value="ENSCPOP00000020244.2"/>
    <property type="gene ID" value="ENSCPOG00000026610.2"/>
</dbReference>
<dbReference type="FunCoup" id="H0WB78">
    <property type="interactions" value="137"/>
</dbReference>
<dbReference type="eggNOG" id="KOG0684">
    <property type="taxonomic scope" value="Eukaryota"/>
</dbReference>
<reference evidence="17" key="1">
    <citation type="journal article" date="2011" name="Nature">
        <title>A high-resolution map of human evolutionary constraint using 29 mammals.</title>
        <authorList>
            <person name="Lindblad-Toh K."/>
            <person name="Garber M."/>
            <person name="Zuk O."/>
            <person name="Lin M.F."/>
            <person name="Parker B.J."/>
            <person name="Washietl S."/>
            <person name="Kheradpour P."/>
            <person name="Ernst J."/>
            <person name="Jordan G."/>
            <person name="Mauceli E."/>
            <person name="Ward L.D."/>
            <person name="Lowe C.B."/>
            <person name="Holloway A.K."/>
            <person name="Clamp M."/>
            <person name="Gnerre S."/>
            <person name="Alfoldi J."/>
            <person name="Beal K."/>
            <person name="Chang J."/>
            <person name="Clawson H."/>
            <person name="Cuff J."/>
            <person name="Di Palma F."/>
            <person name="Fitzgerald S."/>
            <person name="Flicek P."/>
            <person name="Guttman M."/>
            <person name="Hubisz M.J."/>
            <person name="Jaffe D.B."/>
            <person name="Jungreis I."/>
            <person name="Kent W.J."/>
            <person name="Kostka D."/>
            <person name="Lara M."/>
            <person name="Martins A.L."/>
            <person name="Massingham T."/>
            <person name="Moltke I."/>
            <person name="Raney B.J."/>
            <person name="Rasmussen M.D."/>
            <person name="Robinson J."/>
            <person name="Stark A."/>
            <person name="Vilella A.J."/>
            <person name="Wen J."/>
            <person name="Xie X."/>
            <person name="Zody M.C."/>
            <person name="Baldwin J."/>
            <person name="Bloom T."/>
            <person name="Chin C.W."/>
            <person name="Heiman D."/>
            <person name="Nicol R."/>
            <person name="Nusbaum C."/>
            <person name="Young S."/>
            <person name="Wilkinson J."/>
            <person name="Worley K.C."/>
            <person name="Kovar C.L."/>
            <person name="Muzny D.M."/>
            <person name="Gibbs R.A."/>
            <person name="Cree A."/>
            <person name="Dihn H.H."/>
            <person name="Fowler G."/>
            <person name="Jhangiani S."/>
            <person name="Joshi V."/>
            <person name="Lee S."/>
            <person name="Lewis L.R."/>
            <person name="Nazareth L.V."/>
            <person name="Okwuonu G."/>
            <person name="Santibanez J."/>
            <person name="Warren W.C."/>
            <person name="Mardis E.R."/>
            <person name="Weinstock G.M."/>
            <person name="Wilson R.K."/>
            <person name="Delehaunty K."/>
            <person name="Dooling D."/>
            <person name="Fronik C."/>
            <person name="Fulton L."/>
            <person name="Fulton B."/>
            <person name="Graves T."/>
            <person name="Minx P."/>
            <person name="Sodergren E."/>
            <person name="Birney E."/>
            <person name="Margulies E.H."/>
            <person name="Herrero J."/>
            <person name="Green E.D."/>
            <person name="Haussler D."/>
            <person name="Siepel A."/>
            <person name="Goldman N."/>
            <person name="Pollard K.S."/>
            <person name="Pedersen J.S."/>
            <person name="Lander E.S."/>
            <person name="Kellis M."/>
        </authorList>
    </citation>
    <scope>NUCLEOTIDE SEQUENCE [LARGE SCALE GENOMIC DNA]</scope>
    <source>
        <strain evidence="17">2N</strain>
    </source>
</reference>
<dbReference type="PANTHER" id="PTHR24306">
    <property type="match status" value="1"/>
</dbReference>
<keyword evidence="11" id="KW-0443">Lipid metabolism</keyword>
<evidence type="ECO:0000256" key="4">
    <source>
        <dbReference type="ARBA" id="ARBA00022516"/>
    </source>
</evidence>
<evidence type="ECO:0000256" key="10">
    <source>
        <dbReference type="ARBA" id="ARBA00023004"/>
    </source>
</evidence>
<sequence length="558" mass="63275">MTTLGHVLSQGKAHLSQLALTEQSSGGPNSLCPTIKGLVKISCCQTEASVHICSSTAMVMWGLVLAAVLVATLGYLYLPTLLRQRRPQEPPLDKGPIPGVGHAIAIRKNMLEFLKAMRTKHGDVFTVQLGSHFFTFVMDPLSFGPIIKNTNKNLDFRQFAQELVQKGFGYQHVKDDRRLVPFASTKFLMGEGLEDMNKVMLESLSLVLLGPGGPRQNASCWREDGLFHFCYNVLFKAGYLSLFGCTKDKEQDLLQAEELFRNFRRFDVLFPRFVYSLLGPREWLEVRQLQRVFHKTLSVSHNSQKDGISNWLSYMLCYLTEWGTSPEMLGKFNFTMLWASQGNTGPSSFWVLLFLLKHPEAMQAVKKEAAQVLQGTKLEAKQTFAFQVSALQHTPVLNSVMEETLRLVAVPTLIRAVQEDCTLKMASGCEYLLRRGDRVALFPYLSVHMDPDIHPDPCTFKYDRFLNPDGSRKVDFFKAGKKIHHYLMPWGSGVSMCPGRFFALSEMKLFVLLMVTYFDLELVDPNTPVPPLEPSRWGFGISQPSYEVRFRYHLKPMD</sequence>
<dbReference type="GO" id="GO:0008397">
    <property type="term" value="F:sterol 12-alpha-hydroxylase activity"/>
    <property type="evidence" value="ECO:0007669"/>
    <property type="project" value="TreeGrafter"/>
</dbReference>
<evidence type="ECO:0000256" key="12">
    <source>
        <dbReference type="ARBA" id="ARBA00023136"/>
    </source>
</evidence>
<protein>
    <recommendedName>
        <fullName evidence="18">Cytochrome P450 family 8 subfamily B member 1</fullName>
    </recommendedName>
</protein>
<dbReference type="HOGENOM" id="CLU_018012_1_3_1"/>
<evidence type="ECO:0000256" key="2">
    <source>
        <dbReference type="ARBA" id="ARBA00004389"/>
    </source>
</evidence>
<evidence type="ECO:0000256" key="3">
    <source>
        <dbReference type="ARBA" id="ARBA00010617"/>
    </source>
</evidence>
<dbReference type="GO" id="GO:0006629">
    <property type="term" value="P:lipid metabolic process"/>
    <property type="evidence" value="ECO:0007669"/>
    <property type="project" value="UniProtKB-KW"/>
</dbReference>
<evidence type="ECO:0000256" key="13">
    <source>
        <dbReference type="PIRSR" id="PIRSR000047-1"/>
    </source>
</evidence>
<reference evidence="16" key="3">
    <citation type="submission" date="2025-09" db="UniProtKB">
        <authorList>
            <consortium name="Ensembl"/>
        </authorList>
    </citation>
    <scope>IDENTIFICATION</scope>
    <source>
        <strain evidence="16">2N</strain>
    </source>
</reference>
<dbReference type="InterPro" id="IPR036396">
    <property type="entry name" value="Cyt_P450_sf"/>
</dbReference>
<dbReference type="STRING" id="10141.ENSCPOP00000020244"/>
<keyword evidence="5 13" id="KW-0349">Heme</keyword>
<evidence type="ECO:0000256" key="15">
    <source>
        <dbReference type="SAM" id="Phobius"/>
    </source>
</evidence>
<evidence type="ECO:0000256" key="1">
    <source>
        <dbReference type="ARBA" id="ARBA00001971"/>
    </source>
</evidence>
<dbReference type="GO" id="GO:0005506">
    <property type="term" value="F:iron ion binding"/>
    <property type="evidence" value="ECO:0007669"/>
    <property type="project" value="InterPro"/>
</dbReference>
<feature type="transmembrane region" description="Helical" evidence="15">
    <location>
        <begin position="58"/>
        <end position="78"/>
    </location>
</feature>
<dbReference type="OMA" id="WGFGTTQ"/>
<feature type="binding site" description="axial binding residue" evidence="13">
    <location>
        <position position="497"/>
    </location>
    <ligand>
        <name>heme</name>
        <dbReference type="ChEBI" id="CHEBI:30413"/>
    </ligand>
    <ligandPart>
        <name>Fe</name>
        <dbReference type="ChEBI" id="CHEBI:18248"/>
    </ligandPart>
</feature>
<dbReference type="RefSeq" id="XP_003477056.2">
    <property type="nucleotide sequence ID" value="XM_003477008.5"/>
</dbReference>
<evidence type="ECO:0000256" key="9">
    <source>
        <dbReference type="ARBA" id="ARBA00022989"/>
    </source>
</evidence>
<name>H0WB78_CAVPO</name>
<dbReference type="PIRSF" id="PIRSF000047">
    <property type="entry name" value="Cytochrome_CYPVIIA1"/>
    <property type="match status" value="1"/>
</dbReference>
<comment type="similarity">
    <text evidence="3">Belongs to the cytochrome P450 family.</text>
</comment>
<evidence type="ECO:0000256" key="7">
    <source>
        <dbReference type="ARBA" id="ARBA00022723"/>
    </source>
</evidence>
<dbReference type="KEGG" id="cpoc:100734566"/>
<dbReference type="InterPro" id="IPR002403">
    <property type="entry name" value="Cyt_P450_E_grp-IV"/>
</dbReference>
<dbReference type="GO" id="GO:0005789">
    <property type="term" value="C:endoplasmic reticulum membrane"/>
    <property type="evidence" value="ECO:0007669"/>
    <property type="project" value="UniProtKB-SubCell"/>
</dbReference>
<comment type="subcellular location">
    <subcellularLocation>
        <location evidence="2">Endoplasmic reticulum membrane</location>
        <topology evidence="2">Single-pass membrane protein</topology>
    </subcellularLocation>
</comment>
<keyword evidence="12 15" id="KW-0472">Membrane</keyword>
<dbReference type="Gene3D" id="1.10.630.10">
    <property type="entry name" value="Cytochrome P450"/>
    <property type="match status" value="1"/>
</dbReference>
<keyword evidence="17" id="KW-1185">Reference proteome</keyword>
<dbReference type="GO" id="GO:0020037">
    <property type="term" value="F:heme binding"/>
    <property type="evidence" value="ECO:0007669"/>
    <property type="project" value="InterPro"/>
</dbReference>
<keyword evidence="10 13" id="KW-0408">Iron</keyword>
<feature type="binding site" evidence="14">
    <location>
        <position position="438"/>
    </location>
    <ligand>
        <name>substrate</name>
    </ligand>
</feature>
<dbReference type="OrthoDB" id="6692864at2759"/>
<keyword evidence="4" id="KW-0444">Lipid biosynthesis</keyword>
<keyword evidence="6 15" id="KW-0812">Transmembrane</keyword>
<dbReference type="Bgee" id="ENSCPOG00000026610">
    <property type="expression patterns" value="Expressed in adult mammalian kidney and 6 other cell types or tissues"/>
</dbReference>
<dbReference type="PRINTS" id="PR00465">
    <property type="entry name" value="EP450IV"/>
</dbReference>
<dbReference type="Pfam" id="PF00067">
    <property type="entry name" value="p450"/>
    <property type="match status" value="1"/>
</dbReference>
<keyword evidence="9 15" id="KW-1133">Transmembrane helix</keyword>
<dbReference type="PANTHER" id="PTHR24306:SF0">
    <property type="entry name" value="7-ALPHA-HYDROXYCHOLEST-4-EN-3-ONE 12-ALPHA-HYDROXYLASE"/>
    <property type="match status" value="1"/>
</dbReference>
<evidence type="ECO:0000313" key="17">
    <source>
        <dbReference type="Proteomes" id="UP000005447"/>
    </source>
</evidence>
<dbReference type="AlphaFoldDB" id="H0WB78"/>
<reference evidence="16" key="2">
    <citation type="submission" date="2025-08" db="UniProtKB">
        <authorList>
            <consortium name="Ensembl"/>
        </authorList>
    </citation>
    <scope>IDENTIFICATION</scope>
    <source>
        <strain evidence="16">2N</strain>
    </source>
</reference>
<accession>H0WB78</accession>
<dbReference type="FunFam" id="1.10.630.10:FF:000025">
    <property type="entry name" value="Prostaglandin I2 (prostacyclin) synthase"/>
    <property type="match status" value="1"/>
</dbReference>
<evidence type="ECO:0000256" key="6">
    <source>
        <dbReference type="ARBA" id="ARBA00022692"/>
    </source>
</evidence>
<dbReference type="InParanoid" id="H0WB78"/>
<dbReference type="Proteomes" id="UP000005447">
    <property type="component" value="Unassembled WGS sequence"/>
</dbReference>
<dbReference type="GeneID" id="100734566"/>
<proteinExistence type="inferred from homology"/>
<dbReference type="GeneTree" id="ENSGT00940000153709"/>
<dbReference type="EMBL" id="AAKN02012242">
    <property type="status" value="NOT_ANNOTATED_CDS"/>
    <property type="molecule type" value="Genomic_DNA"/>
</dbReference>
<feature type="binding site" evidence="14">
    <location>
        <position position="343"/>
    </location>
    <ligand>
        <name>substrate</name>
    </ligand>
</feature>
<keyword evidence="8" id="KW-0256">Endoplasmic reticulum</keyword>
<organism evidence="16 17">
    <name type="scientific">Cavia porcellus</name>
    <name type="common">Guinea pig</name>
    <dbReference type="NCBI Taxonomy" id="10141"/>
    <lineage>
        <taxon>Eukaryota</taxon>
        <taxon>Metazoa</taxon>
        <taxon>Chordata</taxon>
        <taxon>Craniata</taxon>
        <taxon>Vertebrata</taxon>
        <taxon>Euteleostomi</taxon>
        <taxon>Mammalia</taxon>
        <taxon>Eutheria</taxon>
        <taxon>Euarchontoglires</taxon>
        <taxon>Glires</taxon>
        <taxon>Rodentia</taxon>
        <taxon>Hystricomorpha</taxon>
        <taxon>Caviidae</taxon>
        <taxon>Cavia</taxon>
    </lineage>
</organism>
<dbReference type="VEuPathDB" id="HostDB:ENSCPOG00000026610"/>
<evidence type="ECO:0008006" key="18">
    <source>
        <dbReference type="Google" id="ProtNLM"/>
    </source>
</evidence>